<feature type="region of interest" description="Disordered" evidence="1">
    <location>
        <begin position="145"/>
        <end position="190"/>
    </location>
</feature>
<protein>
    <submittedName>
        <fullName evidence="2">Uncharacterized protein</fullName>
    </submittedName>
</protein>
<feature type="compositionally biased region" description="Basic residues" evidence="1">
    <location>
        <begin position="160"/>
        <end position="179"/>
    </location>
</feature>
<dbReference type="InParanoid" id="A0A166MYT7"/>
<proteinExistence type="predicted"/>
<evidence type="ECO:0000313" key="2">
    <source>
        <dbReference type="EMBL" id="KZV78565.1"/>
    </source>
</evidence>
<evidence type="ECO:0000256" key="1">
    <source>
        <dbReference type="SAM" id="MobiDB-lite"/>
    </source>
</evidence>
<feature type="compositionally biased region" description="Low complexity" evidence="1">
    <location>
        <begin position="180"/>
        <end position="189"/>
    </location>
</feature>
<sequence length="240" mass="25925">MRQAQQIYRTMGAGGIRVGLMDDQGWQRYDPAMFDEPAPPPKIQYKREWLFPKALPAGFTSNFDLEGGEVIDLSGDTPDPKGKGKRKAPPVAQRMLVCAKCVEPLRAGASDKSVRVWALRCGHVIDGRCLLALAEDPERAAAFAEIEPQASTSTSSPSSSKRKQPARRVAKGRTTRGKKASASAKSAAAQDEETLVLAEHEWSCPVGSCGRKHASQLVKRASGPPQWVQKSGSGAIQLFV</sequence>
<gene>
    <name evidence="2" type="ORF">EXIGLDRAFT_737302</name>
</gene>
<keyword evidence="3" id="KW-1185">Reference proteome</keyword>
<dbReference type="Proteomes" id="UP000077266">
    <property type="component" value="Unassembled WGS sequence"/>
</dbReference>
<name>A0A166MYT7_EXIGL</name>
<feature type="compositionally biased region" description="Low complexity" evidence="1">
    <location>
        <begin position="149"/>
        <end position="159"/>
    </location>
</feature>
<reference evidence="2 3" key="1">
    <citation type="journal article" date="2016" name="Mol. Biol. Evol.">
        <title>Comparative Genomics of Early-Diverging Mushroom-Forming Fungi Provides Insights into the Origins of Lignocellulose Decay Capabilities.</title>
        <authorList>
            <person name="Nagy L.G."/>
            <person name="Riley R."/>
            <person name="Tritt A."/>
            <person name="Adam C."/>
            <person name="Daum C."/>
            <person name="Floudas D."/>
            <person name="Sun H."/>
            <person name="Yadav J.S."/>
            <person name="Pangilinan J."/>
            <person name="Larsson K.H."/>
            <person name="Matsuura K."/>
            <person name="Barry K."/>
            <person name="Labutti K."/>
            <person name="Kuo R."/>
            <person name="Ohm R.A."/>
            <person name="Bhattacharya S.S."/>
            <person name="Shirouzu T."/>
            <person name="Yoshinaga Y."/>
            <person name="Martin F.M."/>
            <person name="Grigoriev I.V."/>
            <person name="Hibbett D.S."/>
        </authorList>
    </citation>
    <scope>NUCLEOTIDE SEQUENCE [LARGE SCALE GENOMIC DNA]</scope>
    <source>
        <strain evidence="2 3">HHB12029</strain>
    </source>
</reference>
<dbReference type="OrthoDB" id="2507647at2759"/>
<dbReference type="STRING" id="1314781.A0A166MYT7"/>
<organism evidence="2 3">
    <name type="scientific">Exidia glandulosa HHB12029</name>
    <dbReference type="NCBI Taxonomy" id="1314781"/>
    <lineage>
        <taxon>Eukaryota</taxon>
        <taxon>Fungi</taxon>
        <taxon>Dikarya</taxon>
        <taxon>Basidiomycota</taxon>
        <taxon>Agaricomycotina</taxon>
        <taxon>Agaricomycetes</taxon>
        <taxon>Auriculariales</taxon>
        <taxon>Exidiaceae</taxon>
        <taxon>Exidia</taxon>
    </lineage>
</organism>
<dbReference type="EMBL" id="KV426840">
    <property type="protein sequence ID" value="KZV78565.1"/>
    <property type="molecule type" value="Genomic_DNA"/>
</dbReference>
<accession>A0A166MYT7</accession>
<dbReference type="AlphaFoldDB" id="A0A166MYT7"/>
<evidence type="ECO:0000313" key="3">
    <source>
        <dbReference type="Proteomes" id="UP000077266"/>
    </source>
</evidence>